<feature type="transmembrane region" description="Helical" evidence="5">
    <location>
        <begin position="92"/>
        <end position="112"/>
    </location>
</feature>
<evidence type="ECO:0000256" key="1">
    <source>
        <dbReference type="ARBA" id="ARBA00004141"/>
    </source>
</evidence>
<name>T1CF62_9ZZZZ</name>
<evidence type="ECO:0000256" key="4">
    <source>
        <dbReference type="ARBA" id="ARBA00023136"/>
    </source>
</evidence>
<dbReference type="EMBL" id="AUZX01000818">
    <property type="protein sequence ID" value="EQD80253.1"/>
    <property type="molecule type" value="Genomic_DNA"/>
</dbReference>
<dbReference type="GO" id="GO:0016020">
    <property type="term" value="C:membrane"/>
    <property type="evidence" value="ECO:0007669"/>
    <property type="project" value="UniProtKB-SubCell"/>
</dbReference>
<dbReference type="PANTHER" id="PTHR47704:SF1">
    <property type="entry name" value="POTASSIUM TRANSPORTER KIMA"/>
    <property type="match status" value="1"/>
</dbReference>
<comment type="caution">
    <text evidence="6">The sequence shown here is derived from an EMBL/GenBank/DDBJ whole genome shotgun (WGS) entry which is preliminary data.</text>
</comment>
<organism evidence="6">
    <name type="scientific">mine drainage metagenome</name>
    <dbReference type="NCBI Taxonomy" id="410659"/>
    <lineage>
        <taxon>unclassified sequences</taxon>
        <taxon>metagenomes</taxon>
        <taxon>ecological metagenomes</taxon>
    </lineage>
</organism>
<evidence type="ECO:0000256" key="3">
    <source>
        <dbReference type="ARBA" id="ARBA00022989"/>
    </source>
</evidence>
<dbReference type="InterPro" id="IPR053153">
    <property type="entry name" value="APC_K+_Transporter"/>
</dbReference>
<keyword evidence="3 5" id="KW-1133">Transmembrane helix</keyword>
<proteinExistence type="predicted"/>
<feature type="transmembrane region" description="Helical" evidence="5">
    <location>
        <begin position="124"/>
        <end position="142"/>
    </location>
</feature>
<dbReference type="AlphaFoldDB" id="T1CF62"/>
<dbReference type="PANTHER" id="PTHR47704">
    <property type="entry name" value="POTASSIUM TRANSPORTER KIMA"/>
    <property type="match status" value="1"/>
</dbReference>
<reference evidence="6" key="1">
    <citation type="submission" date="2013-08" db="EMBL/GenBank/DDBJ databases">
        <authorList>
            <person name="Mendez C."/>
            <person name="Richter M."/>
            <person name="Ferrer M."/>
            <person name="Sanchez J."/>
        </authorList>
    </citation>
    <scope>NUCLEOTIDE SEQUENCE</scope>
</reference>
<dbReference type="GO" id="GO:0022857">
    <property type="term" value="F:transmembrane transporter activity"/>
    <property type="evidence" value="ECO:0007669"/>
    <property type="project" value="InterPro"/>
</dbReference>
<comment type="subcellular location">
    <subcellularLocation>
        <location evidence="1">Membrane</location>
        <topology evidence="1">Multi-pass membrane protein</topology>
    </subcellularLocation>
</comment>
<dbReference type="Pfam" id="PF13520">
    <property type="entry name" value="AA_permease_2"/>
    <property type="match status" value="1"/>
</dbReference>
<dbReference type="InterPro" id="IPR002293">
    <property type="entry name" value="AA/rel_permease1"/>
</dbReference>
<keyword evidence="4 5" id="KW-0472">Membrane</keyword>
<gene>
    <name evidence="6" type="ORF">B1A_01080</name>
</gene>
<protein>
    <submittedName>
        <fullName evidence="6">Amino acid permease</fullName>
    </submittedName>
</protein>
<accession>T1CF62</accession>
<feature type="non-terminal residue" evidence="6">
    <location>
        <position position="152"/>
    </location>
</feature>
<keyword evidence="2 5" id="KW-0812">Transmembrane</keyword>
<evidence type="ECO:0000256" key="2">
    <source>
        <dbReference type="ARBA" id="ARBA00022692"/>
    </source>
</evidence>
<sequence length="152" mass="15716">MGYRQIIQAYPGAGGAYVIGRDTFGDTAGLLAGAALLIDYTLTVSVSVTAAIAALVSAFPSLVPYQVAIAVTMVLLLMWINLRGVREAAGLFAPPTYLFIVMILGMVAVGMFKAHAGAPSVHDYLRPQLGSAIGILILLRAFSSGSSALTGV</sequence>
<feature type="transmembrane region" description="Helical" evidence="5">
    <location>
        <begin position="62"/>
        <end position="80"/>
    </location>
</feature>
<evidence type="ECO:0000313" key="6">
    <source>
        <dbReference type="EMBL" id="EQD80253.1"/>
    </source>
</evidence>
<feature type="transmembrane region" description="Helical" evidence="5">
    <location>
        <begin position="30"/>
        <end position="56"/>
    </location>
</feature>
<dbReference type="Gene3D" id="1.20.1740.10">
    <property type="entry name" value="Amino acid/polyamine transporter I"/>
    <property type="match status" value="1"/>
</dbReference>
<evidence type="ECO:0000256" key="5">
    <source>
        <dbReference type="SAM" id="Phobius"/>
    </source>
</evidence>
<reference evidence="6" key="2">
    <citation type="journal article" date="2014" name="ISME J.">
        <title>Microbial stratification in low pH oxic and suboxic macroscopic growths along an acid mine drainage.</title>
        <authorList>
            <person name="Mendez-Garcia C."/>
            <person name="Mesa V."/>
            <person name="Sprenger R.R."/>
            <person name="Richter M."/>
            <person name="Diez M.S."/>
            <person name="Solano J."/>
            <person name="Bargiela R."/>
            <person name="Golyshina O.V."/>
            <person name="Manteca A."/>
            <person name="Ramos J.L."/>
            <person name="Gallego J.R."/>
            <person name="Llorente I."/>
            <person name="Martins Dos Santos V.A."/>
            <person name="Jensen O.N."/>
            <person name="Pelaez A.I."/>
            <person name="Sanchez J."/>
            <person name="Ferrer M."/>
        </authorList>
    </citation>
    <scope>NUCLEOTIDE SEQUENCE</scope>
</reference>